<dbReference type="PANTHER" id="PTHR32347:SF14">
    <property type="entry name" value="EFFLUX SYSTEM COMPONENT YKNX-RELATED"/>
    <property type="match status" value="1"/>
</dbReference>
<dbReference type="GO" id="GO:0016020">
    <property type="term" value="C:membrane"/>
    <property type="evidence" value="ECO:0007669"/>
    <property type="project" value="InterPro"/>
</dbReference>
<feature type="region of interest" description="Disordered" evidence="5">
    <location>
        <begin position="356"/>
        <end position="378"/>
    </location>
</feature>
<protein>
    <submittedName>
        <fullName evidence="11">Efflux RND transporter periplasmic adaptor subunit</fullName>
    </submittedName>
    <submittedName>
        <fullName evidence="12">Putative efflux system component YknX</fullName>
    </submittedName>
</protein>
<dbReference type="Pfam" id="PF25984">
    <property type="entry name" value="BSH_YknX"/>
    <property type="match status" value="1"/>
</dbReference>
<feature type="compositionally biased region" description="Basic and acidic residues" evidence="5">
    <location>
        <begin position="367"/>
        <end position="378"/>
    </location>
</feature>
<dbReference type="InterPro" id="IPR058637">
    <property type="entry name" value="YknX-like_C"/>
</dbReference>
<evidence type="ECO:0000259" key="8">
    <source>
        <dbReference type="Pfam" id="PF25984"/>
    </source>
</evidence>
<evidence type="ECO:0000313" key="13">
    <source>
        <dbReference type="Proteomes" id="UP000435910"/>
    </source>
</evidence>
<evidence type="ECO:0000313" key="12">
    <source>
        <dbReference type="EMBL" id="TWL22173.1"/>
    </source>
</evidence>
<dbReference type="Proteomes" id="UP000435910">
    <property type="component" value="Unassembled WGS sequence"/>
</dbReference>
<dbReference type="Pfam" id="PF25982">
    <property type="entry name" value="HH_YknX"/>
    <property type="match status" value="1"/>
</dbReference>
<evidence type="ECO:0000313" key="11">
    <source>
        <dbReference type="EMBL" id="QPR71775.1"/>
    </source>
</evidence>
<evidence type="ECO:0000256" key="6">
    <source>
        <dbReference type="SAM" id="Phobius"/>
    </source>
</evidence>
<evidence type="ECO:0000259" key="10">
    <source>
        <dbReference type="Pfam" id="PF25990"/>
    </source>
</evidence>
<proteinExistence type="inferred from homology"/>
<keyword evidence="3 4" id="KW-0175">Coiled coil</keyword>
<dbReference type="InterPro" id="IPR058638">
    <property type="entry name" value="HH_YknX-like"/>
</dbReference>
<dbReference type="InterPro" id="IPR058639">
    <property type="entry name" value="BSH_YknX-like"/>
</dbReference>
<dbReference type="InterPro" id="IPR006143">
    <property type="entry name" value="RND_pump_MFP"/>
</dbReference>
<dbReference type="GO" id="GO:0030313">
    <property type="term" value="C:cell envelope"/>
    <property type="evidence" value="ECO:0007669"/>
    <property type="project" value="UniProtKB-SubCell"/>
</dbReference>
<dbReference type="Gene3D" id="2.40.420.20">
    <property type="match status" value="1"/>
</dbReference>
<reference evidence="12 13" key="1">
    <citation type="submission" date="2019-06" db="EMBL/GenBank/DDBJ databases">
        <title>Genome sequence analysis of &gt;100 Bacillus licheniformis strains suggests intrinsic resistance to this species.</title>
        <authorList>
            <person name="Wels M."/>
            <person name="Siezen R.J."/>
            <person name="Johansen E."/>
            <person name="Stuer-Lauridsen B."/>
            <person name="Bjerre K."/>
            <person name="Nielsen B.K.K."/>
        </authorList>
    </citation>
    <scope>NUCLEOTIDE SEQUENCE [LARGE SCALE GENOMIC DNA]</scope>
    <source>
        <strain evidence="12 13">BAC-16736</strain>
    </source>
</reference>
<feature type="domain" description="YknX-like beta-barrel" evidence="10">
    <location>
        <begin position="218"/>
        <end position="302"/>
    </location>
</feature>
<evidence type="ECO:0000313" key="14">
    <source>
        <dbReference type="Proteomes" id="UP000595038"/>
    </source>
</evidence>
<keyword evidence="6" id="KW-0472">Membrane</keyword>
<evidence type="ECO:0000259" key="7">
    <source>
        <dbReference type="Pfam" id="PF25982"/>
    </source>
</evidence>
<feature type="domain" description="YknX-like alpha-helical hairpin" evidence="7">
    <location>
        <begin position="96"/>
        <end position="178"/>
    </location>
</feature>
<feature type="domain" description="YknX-like barrel-sandwich hybrid" evidence="8">
    <location>
        <begin position="62"/>
        <end position="213"/>
    </location>
</feature>
<feature type="transmembrane region" description="Helical" evidence="6">
    <location>
        <begin position="5"/>
        <end position="23"/>
    </location>
</feature>
<dbReference type="AlphaFoldDB" id="A0A1Y0YH62"/>
<keyword evidence="6" id="KW-1133">Transmembrane helix</keyword>
<dbReference type="EMBL" id="CP065647">
    <property type="protein sequence ID" value="QPR71775.1"/>
    <property type="molecule type" value="Genomic_DNA"/>
</dbReference>
<name>A0A1Y0YH62_BACLI</name>
<dbReference type="InterPro" id="IPR050465">
    <property type="entry name" value="UPF0194_transport"/>
</dbReference>
<comment type="similarity">
    <text evidence="2">Belongs to the membrane fusion protein (MFP) (TC 8.A.1) family.</text>
</comment>
<dbReference type="Proteomes" id="UP000595038">
    <property type="component" value="Chromosome"/>
</dbReference>
<evidence type="ECO:0000256" key="4">
    <source>
        <dbReference type="SAM" id="Coils"/>
    </source>
</evidence>
<comment type="subcellular location">
    <subcellularLocation>
        <location evidence="1">Cell envelope</location>
    </subcellularLocation>
</comment>
<keyword evidence="6" id="KW-0812">Transmembrane</keyword>
<feature type="coiled-coil region" evidence="4">
    <location>
        <begin position="109"/>
        <end position="184"/>
    </location>
</feature>
<evidence type="ECO:0000256" key="3">
    <source>
        <dbReference type="ARBA" id="ARBA00023054"/>
    </source>
</evidence>
<sequence length="378" mass="41783">MKKIWIGIVIVGAAALFIGLNLYRSVQTSGGAEEAVQTVKLEEKEISSEVMVPGTLQFANEQYEYFEPEKGEIADIKVKEGDKVKKGDVLFTYTNEEIRLEKEQNALSIQSKDLQLEQVKRKISSLKSKEDELKAELGAEKAKRQIDEERSQLEMEEKSLQLELKQADLQKETLEKKSAALQVKSGIDGTVITVDKQAAAKQSDIQKPVIHIGNEDKLVVKGVLSEYDTLKVKKGQNVTITSDVIQNKEWRGRVSQVGLVPKEEASAGAAGTKEQAVQYPFEVKIKGERPKAKSGFNMILKIQTDKRIVQALPEDAVKQDGDQSYVFAVRDGKAKRINVKTGEKADGLVEITGGLTNKDPVIANPAEDMKSGTEVKLQ</sequence>
<evidence type="ECO:0000256" key="5">
    <source>
        <dbReference type="SAM" id="MobiDB-lite"/>
    </source>
</evidence>
<feature type="domain" description="YknX-like C-terminal permuted SH3-like" evidence="9">
    <location>
        <begin position="310"/>
        <end position="376"/>
    </location>
</feature>
<evidence type="ECO:0000259" key="9">
    <source>
        <dbReference type="Pfam" id="PF25989"/>
    </source>
</evidence>
<organism evidence="12 13">
    <name type="scientific">Bacillus licheniformis</name>
    <dbReference type="NCBI Taxonomy" id="1402"/>
    <lineage>
        <taxon>Bacteria</taxon>
        <taxon>Bacillati</taxon>
        <taxon>Bacillota</taxon>
        <taxon>Bacilli</taxon>
        <taxon>Bacillales</taxon>
        <taxon>Bacillaceae</taxon>
        <taxon>Bacillus</taxon>
    </lineage>
</organism>
<dbReference type="RefSeq" id="WP_003181350.1">
    <property type="nucleotide sequence ID" value="NZ_BEXU01000005.1"/>
</dbReference>
<dbReference type="InterPro" id="IPR058636">
    <property type="entry name" value="Beta-barrel_YknX"/>
</dbReference>
<dbReference type="Gene3D" id="2.40.30.170">
    <property type="match status" value="1"/>
</dbReference>
<evidence type="ECO:0000256" key="1">
    <source>
        <dbReference type="ARBA" id="ARBA00004196"/>
    </source>
</evidence>
<evidence type="ECO:0000256" key="2">
    <source>
        <dbReference type="ARBA" id="ARBA00009477"/>
    </source>
</evidence>
<accession>A0A1Y0YH62</accession>
<reference evidence="11 14" key="2">
    <citation type="submission" date="2020-12" db="EMBL/GenBank/DDBJ databases">
        <title>FDA dAtabase for Regulatory Grade micrObial Sequences (FDA-ARGOS): Supporting development and validation of Infectious Disease Dx tests.</title>
        <authorList>
            <person name="Nelson B."/>
            <person name="Plummer A."/>
            <person name="Tallon L."/>
            <person name="Sadzewicz L."/>
            <person name="Zhao X."/>
            <person name="Boylan J."/>
            <person name="Ott S."/>
            <person name="Bowen H."/>
            <person name="Vavikolanu K."/>
            <person name="Mehta A."/>
            <person name="Aluvathingal J."/>
            <person name="Nadendla S."/>
            <person name="Myers T."/>
            <person name="Yan Y."/>
            <person name="Sichtig H."/>
        </authorList>
    </citation>
    <scope>NUCLEOTIDE SEQUENCE [LARGE SCALE GENOMIC DNA]</scope>
    <source>
        <strain evidence="11 14">FDAARGOS_923</strain>
    </source>
</reference>
<dbReference type="NCBIfam" id="TIGR01730">
    <property type="entry name" value="RND_mfp"/>
    <property type="match status" value="1"/>
</dbReference>
<dbReference type="PANTHER" id="PTHR32347">
    <property type="entry name" value="EFFLUX SYSTEM COMPONENT YKNX-RELATED"/>
    <property type="match status" value="1"/>
</dbReference>
<dbReference type="GO" id="GO:0022857">
    <property type="term" value="F:transmembrane transporter activity"/>
    <property type="evidence" value="ECO:0007669"/>
    <property type="project" value="InterPro"/>
</dbReference>
<gene>
    <name evidence="12" type="ORF">CHCC16736_0636</name>
    <name evidence="11" type="ORF">I6G80_18400</name>
</gene>
<dbReference type="Gene3D" id="2.40.50.100">
    <property type="match status" value="1"/>
</dbReference>
<dbReference type="Pfam" id="PF25989">
    <property type="entry name" value="YknX_C"/>
    <property type="match status" value="1"/>
</dbReference>
<dbReference type="EMBL" id="NILC01000030">
    <property type="protein sequence ID" value="TWL22173.1"/>
    <property type="molecule type" value="Genomic_DNA"/>
</dbReference>
<dbReference type="Pfam" id="PF25990">
    <property type="entry name" value="Beta-barrel_YknX"/>
    <property type="match status" value="1"/>
</dbReference>